<dbReference type="KEGG" id="stsi:A4E84_12940"/>
<dbReference type="Proteomes" id="UP000076096">
    <property type="component" value="Chromosome"/>
</dbReference>
<dbReference type="EMBL" id="CP015098">
    <property type="protein sequence ID" value="AMW10339.1"/>
    <property type="molecule type" value="Genomic_DNA"/>
</dbReference>
<accession>A0A143BZR7</accession>
<evidence type="ECO:0000313" key="2">
    <source>
        <dbReference type="Proteomes" id="UP000076096"/>
    </source>
</evidence>
<sequence>MHDGSQPSTSTPAEMVCPHTLWMSAHHWPWAPGFAQPGSGAWITGAASDAAEAVPMAAGTASSTTRLRSALVVAAAGHTRG</sequence>
<keyword evidence="2" id="KW-1185">Reference proteome</keyword>
<dbReference type="AlphaFoldDB" id="A0A143BZR7"/>
<reference evidence="2" key="1">
    <citation type="submission" date="2016-04" db="EMBL/GenBank/DDBJ databases">
        <authorList>
            <person name="Zhang B."/>
        </authorList>
    </citation>
    <scope>NUCLEOTIDE SEQUENCE [LARGE SCALE GENOMIC DNA]</scope>
    <source>
        <strain evidence="2">S10</strain>
    </source>
</reference>
<protein>
    <submittedName>
        <fullName evidence="1">Uncharacterized protein</fullName>
    </submittedName>
</protein>
<gene>
    <name evidence="1" type="ORF">A4E84_12940</name>
</gene>
<proteinExistence type="predicted"/>
<evidence type="ECO:0000313" key="1">
    <source>
        <dbReference type="EMBL" id="AMW10339.1"/>
    </source>
</evidence>
<name>A0A143BZR7_9ACTN</name>
<organism evidence="1 2">
    <name type="scientific">Streptomyces qaidamensis</name>
    <dbReference type="NCBI Taxonomy" id="1783515"/>
    <lineage>
        <taxon>Bacteria</taxon>
        <taxon>Bacillati</taxon>
        <taxon>Actinomycetota</taxon>
        <taxon>Actinomycetes</taxon>
        <taxon>Kitasatosporales</taxon>
        <taxon>Streptomycetaceae</taxon>
        <taxon>Streptomyces</taxon>
        <taxon>Streptomyces aurantiacus group</taxon>
    </lineage>
</organism>